<organism evidence="1 2">
    <name type="scientific">Dulcicalothrix desertica PCC 7102</name>
    <dbReference type="NCBI Taxonomy" id="232991"/>
    <lineage>
        <taxon>Bacteria</taxon>
        <taxon>Bacillati</taxon>
        <taxon>Cyanobacteriota</taxon>
        <taxon>Cyanophyceae</taxon>
        <taxon>Nostocales</taxon>
        <taxon>Calotrichaceae</taxon>
        <taxon>Dulcicalothrix</taxon>
    </lineage>
</organism>
<dbReference type="EMBL" id="RSCL01000013">
    <property type="protein sequence ID" value="RUT03569.1"/>
    <property type="molecule type" value="Genomic_DNA"/>
</dbReference>
<dbReference type="AlphaFoldDB" id="A0A433VC30"/>
<evidence type="ECO:0000313" key="1">
    <source>
        <dbReference type="EMBL" id="RUT03569.1"/>
    </source>
</evidence>
<comment type="caution">
    <text evidence="1">The sequence shown here is derived from an EMBL/GenBank/DDBJ whole genome shotgun (WGS) entry which is preliminary data.</text>
</comment>
<reference evidence="1" key="2">
    <citation type="journal article" date="2019" name="Genome Biol. Evol.">
        <title>Day and night: Metabolic profiles and evolutionary relationships of six axenic non-marine cyanobacteria.</title>
        <authorList>
            <person name="Will S.E."/>
            <person name="Henke P."/>
            <person name="Boedeker C."/>
            <person name="Huang S."/>
            <person name="Brinkmann H."/>
            <person name="Rohde M."/>
            <person name="Jarek M."/>
            <person name="Friedl T."/>
            <person name="Seufert S."/>
            <person name="Schumacher M."/>
            <person name="Overmann J."/>
            <person name="Neumann-Schaal M."/>
            <person name="Petersen J."/>
        </authorList>
    </citation>
    <scope>NUCLEOTIDE SEQUENCE [LARGE SCALE GENOMIC DNA]</scope>
    <source>
        <strain evidence="1">PCC 7102</strain>
    </source>
</reference>
<evidence type="ECO:0000313" key="2">
    <source>
        <dbReference type="Proteomes" id="UP000271624"/>
    </source>
</evidence>
<dbReference type="RefSeq" id="WP_233787267.1">
    <property type="nucleotide sequence ID" value="NZ_RSCL01000013.1"/>
</dbReference>
<name>A0A433VC30_9CYAN</name>
<reference evidence="1" key="1">
    <citation type="submission" date="2018-12" db="EMBL/GenBank/DDBJ databases">
        <authorList>
            <person name="Will S."/>
            <person name="Neumann-Schaal M."/>
            <person name="Henke P."/>
        </authorList>
    </citation>
    <scope>NUCLEOTIDE SEQUENCE</scope>
    <source>
        <strain evidence="1">PCC 7102</strain>
    </source>
</reference>
<protein>
    <submittedName>
        <fullName evidence="1">Uncharacterized protein</fullName>
    </submittedName>
</protein>
<accession>A0A433VC30</accession>
<keyword evidence="2" id="KW-1185">Reference proteome</keyword>
<dbReference type="Proteomes" id="UP000271624">
    <property type="component" value="Unassembled WGS sequence"/>
</dbReference>
<proteinExistence type="predicted"/>
<sequence length="57" mass="6814">MTQTAVSEPTQETDPLMQQHRALVELSKQWIEEGDEKEQTETWEYLRQNLDKHRTSI</sequence>
<gene>
    <name evidence="1" type="ORF">DSM106972_052080</name>
</gene>